<dbReference type="CDD" id="cd00371">
    <property type="entry name" value="HMA"/>
    <property type="match status" value="1"/>
</dbReference>
<evidence type="ECO:0000259" key="3">
    <source>
        <dbReference type="PROSITE" id="PS50846"/>
    </source>
</evidence>
<evidence type="ECO:0000313" key="5">
    <source>
        <dbReference type="Proteomes" id="UP000289738"/>
    </source>
</evidence>
<feature type="compositionally biased region" description="Polar residues" evidence="2">
    <location>
        <begin position="94"/>
        <end position="105"/>
    </location>
</feature>
<organism evidence="4 5">
    <name type="scientific">Arachis hypogaea</name>
    <name type="common">Peanut</name>
    <dbReference type="NCBI Taxonomy" id="3818"/>
    <lineage>
        <taxon>Eukaryota</taxon>
        <taxon>Viridiplantae</taxon>
        <taxon>Streptophyta</taxon>
        <taxon>Embryophyta</taxon>
        <taxon>Tracheophyta</taxon>
        <taxon>Spermatophyta</taxon>
        <taxon>Magnoliopsida</taxon>
        <taxon>eudicotyledons</taxon>
        <taxon>Gunneridae</taxon>
        <taxon>Pentapetalae</taxon>
        <taxon>rosids</taxon>
        <taxon>fabids</taxon>
        <taxon>Fabales</taxon>
        <taxon>Fabaceae</taxon>
        <taxon>Papilionoideae</taxon>
        <taxon>50 kb inversion clade</taxon>
        <taxon>dalbergioids sensu lato</taxon>
        <taxon>Dalbergieae</taxon>
        <taxon>Pterocarpus clade</taxon>
        <taxon>Arachis</taxon>
    </lineage>
</organism>
<feature type="compositionally biased region" description="Basic and acidic residues" evidence="2">
    <location>
        <begin position="222"/>
        <end position="236"/>
    </location>
</feature>
<dbReference type="EMBL" id="SDMP01000013">
    <property type="protein sequence ID" value="RYR21544.1"/>
    <property type="molecule type" value="Genomic_DNA"/>
</dbReference>
<evidence type="ECO:0000256" key="2">
    <source>
        <dbReference type="SAM" id="MobiDB-lite"/>
    </source>
</evidence>
<proteinExistence type="predicted"/>
<feature type="region of interest" description="Disordered" evidence="2">
    <location>
        <begin position="1"/>
        <end position="21"/>
    </location>
</feature>
<accession>A0A445A512</accession>
<evidence type="ECO:0000256" key="1">
    <source>
        <dbReference type="ARBA" id="ARBA00022723"/>
    </source>
</evidence>
<dbReference type="PROSITE" id="PS01047">
    <property type="entry name" value="HMA_1"/>
    <property type="match status" value="1"/>
</dbReference>
<sequence length="280" mass="30937">MGEKNKDASNDNKKKKEKEETTPATTLIFNIDMHCDGCTNKITRCLRRFQALKLNVVVNGVESVKEETGIDKFLVDASKLRDKLTNKNKKNVDLSSSATNFNTNKDSNKKPKEKEAPVTTVVLKVALHCQGCIERIQSTIFKIKGVNDVAIDKEKETVTVKGTMDAKALVGSLTNRLKRKVEVVPPRKDNKDADKAKAKDKDKDKGKEKEGIVAVGKNKKKSGGDGDGEGKLKQNKMESPTLMPYNGGYGYDCNYGSFYMGQVHAPQIFSEENPNACSIM</sequence>
<dbReference type="InterPro" id="IPR036163">
    <property type="entry name" value="HMA_dom_sf"/>
</dbReference>
<feature type="region of interest" description="Disordered" evidence="2">
    <location>
        <begin position="94"/>
        <end position="114"/>
    </location>
</feature>
<evidence type="ECO:0000313" key="4">
    <source>
        <dbReference type="EMBL" id="RYR21544.1"/>
    </source>
</evidence>
<dbReference type="SUPFAM" id="SSF55008">
    <property type="entry name" value="HMA, heavy metal-associated domain"/>
    <property type="match status" value="1"/>
</dbReference>
<feature type="compositionally biased region" description="Basic and acidic residues" evidence="2">
    <location>
        <begin position="181"/>
        <end position="211"/>
    </location>
</feature>
<dbReference type="GO" id="GO:0046872">
    <property type="term" value="F:metal ion binding"/>
    <property type="evidence" value="ECO:0007669"/>
    <property type="project" value="UniProtKB-KW"/>
</dbReference>
<name>A0A445A512_ARAHY</name>
<dbReference type="PANTHER" id="PTHR46413:SF2">
    <property type="entry name" value="HEAVY METAL-ASSOCIATED ISOPRENYLATED PLANT PROTEIN 3"/>
    <property type="match status" value="1"/>
</dbReference>
<keyword evidence="5" id="KW-1185">Reference proteome</keyword>
<dbReference type="Gramene" id="arahy.Tifrunner.gnm2.ann2.Ah13g198600.1">
    <property type="protein sequence ID" value="arahy.Tifrunner.gnm2.ann2.Ah13g198600.1-CDS"/>
    <property type="gene ID" value="arahy.Tifrunner.gnm2.ann2.Ah13g198600"/>
</dbReference>
<dbReference type="Pfam" id="PF00403">
    <property type="entry name" value="HMA"/>
    <property type="match status" value="1"/>
</dbReference>
<dbReference type="Proteomes" id="UP000289738">
    <property type="component" value="Chromosome B03"/>
</dbReference>
<dbReference type="AlphaFoldDB" id="A0A445A512"/>
<dbReference type="OrthoDB" id="773760at2759"/>
<reference evidence="4 5" key="1">
    <citation type="submission" date="2019-01" db="EMBL/GenBank/DDBJ databases">
        <title>Sequencing of cultivated peanut Arachis hypogaea provides insights into genome evolution and oil improvement.</title>
        <authorList>
            <person name="Chen X."/>
        </authorList>
    </citation>
    <scope>NUCLEOTIDE SEQUENCE [LARGE SCALE GENOMIC DNA]</scope>
    <source>
        <strain evidence="5">cv. Fuhuasheng</strain>
        <tissue evidence="4">Leaves</tissue>
    </source>
</reference>
<dbReference type="STRING" id="3818.A0A445A512"/>
<dbReference type="InterPro" id="IPR017969">
    <property type="entry name" value="Heavy-metal-associated_CS"/>
</dbReference>
<feature type="region of interest" description="Disordered" evidence="2">
    <location>
        <begin position="181"/>
        <end position="239"/>
    </location>
</feature>
<feature type="domain" description="HMA" evidence="3">
    <location>
        <begin position="24"/>
        <end position="92"/>
    </location>
</feature>
<protein>
    <recommendedName>
        <fullName evidence="3">HMA domain-containing protein</fullName>
    </recommendedName>
</protein>
<comment type="caution">
    <text evidence="4">The sequence shown here is derived from an EMBL/GenBank/DDBJ whole genome shotgun (WGS) entry which is preliminary data.</text>
</comment>
<gene>
    <name evidence="4" type="ORF">Ahy_B03g066850</name>
</gene>
<dbReference type="PANTHER" id="PTHR46413">
    <property type="entry name" value="HEAVY METAL-ASSOCIATED ISOPRENYLATED PLANT PROTEIN 6"/>
    <property type="match status" value="1"/>
</dbReference>
<dbReference type="Gene3D" id="3.30.70.100">
    <property type="match status" value="2"/>
</dbReference>
<keyword evidence="1" id="KW-0479">Metal-binding</keyword>
<dbReference type="InterPro" id="IPR006121">
    <property type="entry name" value="HMA_dom"/>
</dbReference>
<dbReference type="PROSITE" id="PS50846">
    <property type="entry name" value="HMA_2"/>
    <property type="match status" value="2"/>
</dbReference>
<feature type="domain" description="HMA" evidence="3">
    <location>
        <begin position="118"/>
        <end position="189"/>
    </location>
</feature>
<dbReference type="InterPro" id="IPR044594">
    <property type="entry name" value="HIPP01/3/5/6"/>
</dbReference>